<protein>
    <submittedName>
        <fullName evidence="1">Uncharacterized protein</fullName>
    </submittedName>
</protein>
<dbReference type="EMBL" id="DRBS01000219">
    <property type="protein sequence ID" value="HDD44341.1"/>
    <property type="molecule type" value="Genomic_DNA"/>
</dbReference>
<dbReference type="AlphaFoldDB" id="A0A7C0Y4S4"/>
<comment type="caution">
    <text evidence="1">The sequence shown here is derived from an EMBL/GenBank/DDBJ whole genome shotgun (WGS) entry which is preliminary data.</text>
</comment>
<proteinExistence type="predicted"/>
<evidence type="ECO:0000313" key="1">
    <source>
        <dbReference type="EMBL" id="HDD44341.1"/>
    </source>
</evidence>
<dbReference type="Proteomes" id="UP000886289">
    <property type="component" value="Unassembled WGS sequence"/>
</dbReference>
<sequence>MPEAIKPEEQRLLGIPFDFEIGTTAGASYVEKYTISAGYNFIWEMLQASKRNTSGVPDSVLSPSIREVYLNIRDEFTGKDMFTSGICLLSVTGYGFSPFILPRPYIFRGGTTITVTIEDTHGGSEGFYLQIVLFGRLVPAK</sequence>
<reference evidence="1" key="1">
    <citation type="journal article" date="2020" name="mSystems">
        <title>Genome- and Community-Level Interaction Insights into Carbon Utilization and Element Cycling Functions of Hydrothermarchaeota in Hydrothermal Sediment.</title>
        <authorList>
            <person name="Zhou Z."/>
            <person name="Liu Y."/>
            <person name="Xu W."/>
            <person name="Pan J."/>
            <person name="Luo Z.H."/>
            <person name="Li M."/>
        </authorList>
    </citation>
    <scope>NUCLEOTIDE SEQUENCE [LARGE SCALE GENOMIC DNA]</scope>
    <source>
        <strain evidence="1">HyVt-233</strain>
    </source>
</reference>
<gene>
    <name evidence="1" type="ORF">ENG63_05730</name>
</gene>
<organism evidence="1">
    <name type="scientific">Desulfofervidus auxilii</name>
    <dbReference type="NCBI Taxonomy" id="1621989"/>
    <lineage>
        <taxon>Bacteria</taxon>
        <taxon>Pseudomonadati</taxon>
        <taxon>Thermodesulfobacteriota</taxon>
        <taxon>Candidatus Desulfofervidia</taxon>
        <taxon>Candidatus Desulfofervidales</taxon>
        <taxon>Candidatus Desulfofervidaceae</taxon>
        <taxon>Candidatus Desulfofervidus</taxon>
    </lineage>
</organism>
<name>A0A7C0Y4S4_DESA2</name>
<accession>A0A7C0Y4S4</accession>